<comment type="caution">
    <text evidence="1">The sequence shown here is derived from an EMBL/GenBank/DDBJ whole genome shotgun (WGS) entry which is preliminary data.</text>
</comment>
<accession>A0A5J4UCT6</accession>
<dbReference type="EMBL" id="SNRW01017498">
    <property type="protein sequence ID" value="KAA6368287.1"/>
    <property type="molecule type" value="Genomic_DNA"/>
</dbReference>
<reference evidence="1 2" key="1">
    <citation type="submission" date="2019-03" db="EMBL/GenBank/DDBJ databases">
        <title>Single cell metagenomics reveals metabolic interactions within the superorganism composed of flagellate Streblomastix strix and complex community of Bacteroidetes bacteria on its surface.</title>
        <authorList>
            <person name="Treitli S.C."/>
            <person name="Kolisko M."/>
            <person name="Husnik F."/>
            <person name="Keeling P."/>
            <person name="Hampl V."/>
        </authorList>
    </citation>
    <scope>NUCLEOTIDE SEQUENCE [LARGE SCALE GENOMIC DNA]</scope>
    <source>
        <strain evidence="1">ST1C</strain>
    </source>
</reference>
<dbReference type="AlphaFoldDB" id="A0A5J4UCT6"/>
<name>A0A5J4UCT6_9EUKA</name>
<organism evidence="1 2">
    <name type="scientific">Streblomastix strix</name>
    <dbReference type="NCBI Taxonomy" id="222440"/>
    <lineage>
        <taxon>Eukaryota</taxon>
        <taxon>Metamonada</taxon>
        <taxon>Preaxostyla</taxon>
        <taxon>Oxymonadida</taxon>
        <taxon>Streblomastigidae</taxon>
        <taxon>Streblomastix</taxon>
    </lineage>
</organism>
<evidence type="ECO:0000313" key="1">
    <source>
        <dbReference type="EMBL" id="KAA6368287.1"/>
    </source>
</evidence>
<proteinExistence type="predicted"/>
<protein>
    <submittedName>
        <fullName evidence="1">Uncharacterized protein</fullName>
    </submittedName>
</protein>
<gene>
    <name evidence="1" type="ORF">EZS28_036187</name>
</gene>
<evidence type="ECO:0000313" key="2">
    <source>
        <dbReference type="Proteomes" id="UP000324800"/>
    </source>
</evidence>
<dbReference type="Proteomes" id="UP000324800">
    <property type="component" value="Unassembled WGS sequence"/>
</dbReference>
<sequence>MSKNSVKPEPSEPGLFVNFDTPKFTAKTPVTTISKQSEFGDEVVKFLQSEQQSTLQNIQHWLTPRLAVSKRTQVLMAKVFEAMTSVQASEIDLLAKNILDEQNGEARRHEIQCKSLIPIMSMTVQKEVLDSKRSLIDKFLQSELALMLYNFRIGEGILVQICEQQHEQLAIDVLSLLINNLREAQRMHFAGS</sequence>